<comment type="caution">
    <text evidence="1">The sequence shown here is derived from an EMBL/GenBank/DDBJ whole genome shotgun (WGS) entry which is preliminary data.</text>
</comment>
<name>A0A4Y1ZGA6_9BACL</name>
<accession>A0A4Y1ZGA6</accession>
<organism evidence="1 2">
    <name type="scientific">Sporolactobacillus inulinus</name>
    <dbReference type="NCBI Taxonomy" id="2078"/>
    <lineage>
        <taxon>Bacteria</taxon>
        <taxon>Bacillati</taxon>
        <taxon>Bacillota</taxon>
        <taxon>Bacilli</taxon>
        <taxon>Bacillales</taxon>
        <taxon>Sporolactobacillaceae</taxon>
        <taxon>Sporolactobacillus</taxon>
    </lineage>
</organism>
<reference evidence="1 2" key="1">
    <citation type="submission" date="2017-11" db="EMBL/GenBank/DDBJ databases">
        <title>Draft Genome Sequence of Sporolactobacillus inulinus NBRC 111894 Isolated from Koso, a Japanese Sugar-Vegetable Fermented Beverage.</title>
        <authorList>
            <person name="Chiou T.Y."/>
            <person name="Oshima K."/>
            <person name="Suda W."/>
            <person name="Hattori M."/>
            <person name="Takahashi T."/>
        </authorList>
    </citation>
    <scope>NUCLEOTIDE SEQUENCE [LARGE SCALE GENOMIC DNA]</scope>
    <source>
        <strain evidence="1 2">NBRC111894</strain>
    </source>
</reference>
<proteinExistence type="predicted"/>
<dbReference type="Proteomes" id="UP000319716">
    <property type="component" value="Unassembled WGS sequence"/>
</dbReference>
<gene>
    <name evidence="1" type="ORF">NBRC111894_3544</name>
</gene>
<dbReference type="EMBL" id="BEXB01000037">
    <property type="protein sequence ID" value="GAY77990.1"/>
    <property type="molecule type" value="Genomic_DNA"/>
</dbReference>
<sequence length="43" mass="5202">MKRHLPFWYSEFDENTTNRRGVPYMIAKKGLNNQLPKENKSDF</sequence>
<evidence type="ECO:0000313" key="2">
    <source>
        <dbReference type="Proteomes" id="UP000319716"/>
    </source>
</evidence>
<protein>
    <submittedName>
        <fullName evidence="1">Uncharacterized protein</fullName>
    </submittedName>
</protein>
<evidence type="ECO:0000313" key="1">
    <source>
        <dbReference type="EMBL" id="GAY77990.1"/>
    </source>
</evidence>
<dbReference type="AlphaFoldDB" id="A0A4Y1ZGA6"/>